<dbReference type="InterPro" id="IPR037185">
    <property type="entry name" value="EmrE-like"/>
</dbReference>
<organism evidence="9 10">
    <name type="scientific">Gordonia paraffinivorans NBRC 108238</name>
    <dbReference type="NCBI Taxonomy" id="1223543"/>
    <lineage>
        <taxon>Bacteria</taxon>
        <taxon>Bacillati</taxon>
        <taxon>Actinomycetota</taxon>
        <taxon>Actinomycetes</taxon>
        <taxon>Mycobacteriales</taxon>
        <taxon>Gordoniaceae</taxon>
        <taxon>Gordonia</taxon>
    </lineage>
</organism>
<feature type="domain" description="EamA" evidence="8">
    <location>
        <begin position="19"/>
        <end position="142"/>
    </location>
</feature>
<sequence length="349" mass="36550">MSFIVVTSTMKDMSSRDRLLALGVVFLWGLNFVAIHLALEHFPPLFLAALRFAVMALPVIAFVRFPKVRLKWFLLYVAGFGTVQFICLFLAMDLGMPAGLASLVLQTSAPFTVVLGVLFLRERMTLLQVLGLLVAVAGMGVIAWDRATGSGIGAAALIPIGLTVLGGLSWAIGNIGGRLAQPDDSFRMTLWMAVVAGPPLYVVSLIVEGPTAGIDALMTIGTETGLRALGGLIYLAVLGTLVGAGLWTLLLSRNDASRVSPMSLLVPVVGISASFVFLDEVPTVGEIIGATVVVVGCAVGVMARPRSRPRVRPTPVPQATGPEPVTGPDRGGRADGETAPRPAARSACP</sequence>
<evidence type="ECO:0000256" key="6">
    <source>
        <dbReference type="SAM" id="MobiDB-lite"/>
    </source>
</evidence>
<keyword evidence="5 7" id="KW-0472">Membrane</keyword>
<feature type="transmembrane region" description="Helical" evidence="7">
    <location>
        <begin position="227"/>
        <end position="250"/>
    </location>
</feature>
<feature type="transmembrane region" description="Helical" evidence="7">
    <location>
        <begin position="126"/>
        <end position="144"/>
    </location>
</feature>
<evidence type="ECO:0000256" key="5">
    <source>
        <dbReference type="ARBA" id="ARBA00023136"/>
    </source>
</evidence>
<feature type="transmembrane region" description="Helical" evidence="7">
    <location>
        <begin position="72"/>
        <end position="92"/>
    </location>
</feature>
<dbReference type="InterPro" id="IPR050638">
    <property type="entry name" value="AA-Vitamin_Transporters"/>
</dbReference>
<evidence type="ECO:0000256" key="3">
    <source>
        <dbReference type="ARBA" id="ARBA00022692"/>
    </source>
</evidence>
<comment type="similarity">
    <text evidence="2">Belongs to the EamA transporter family.</text>
</comment>
<reference evidence="9 10" key="1">
    <citation type="submission" date="2013-02" db="EMBL/GenBank/DDBJ databases">
        <title>Whole genome shotgun sequence of Gordonia paraffinivorans NBRC 108238.</title>
        <authorList>
            <person name="Isaki-Nakamura S."/>
            <person name="Hosoyama A."/>
            <person name="Tsuchikane K."/>
            <person name="Ando Y."/>
            <person name="Baba S."/>
            <person name="Ohji S."/>
            <person name="Hamada M."/>
            <person name="Tamura T."/>
            <person name="Yamazoe A."/>
            <person name="Yamazaki S."/>
            <person name="Fujita N."/>
        </authorList>
    </citation>
    <scope>NUCLEOTIDE SEQUENCE [LARGE SCALE GENOMIC DNA]</scope>
    <source>
        <strain evidence="9 10">NBRC 108238</strain>
    </source>
</reference>
<dbReference type="PANTHER" id="PTHR32322:SF9">
    <property type="entry name" value="AMINO-ACID METABOLITE EFFLUX PUMP-RELATED"/>
    <property type="match status" value="1"/>
</dbReference>
<evidence type="ECO:0000313" key="9">
    <source>
        <dbReference type="EMBL" id="GAC85409.1"/>
    </source>
</evidence>
<comment type="subcellular location">
    <subcellularLocation>
        <location evidence="1">Membrane</location>
        <topology evidence="1">Multi-pass membrane protein</topology>
    </subcellularLocation>
</comment>
<evidence type="ECO:0000313" key="10">
    <source>
        <dbReference type="Proteomes" id="UP000035021"/>
    </source>
</evidence>
<keyword evidence="10" id="KW-1185">Reference proteome</keyword>
<dbReference type="EMBL" id="BAOQ01000034">
    <property type="protein sequence ID" value="GAC85409.1"/>
    <property type="molecule type" value="Genomic_DNA"/>
</dbReference>
<feature type="domain" description="EamA" evidence="8">
    <location>
        <begin position="160"/>
        <end position="299"/>
    </location>
</feature>
<dbReference type="Pfam" id="PF00892">
    <property type="entry name" value="EamA"/>
    <property type="match status" value="2"/>
</dbReference>
<feature type="region of interest" description="Disordered" evidence="6">
    <location>
        <begin position="306"/>
        <end position="349"/>
    </location>
</feature>
<keyword evidence="4 7" id="KW-1133">Transmembrane helix</keyword>
<feature type="transmembrane region" description="Helical" evidence="7">
    <location>
        <begin position="156"/>
        <end position="176"/>
    </location>
</feature>
<evidence type="ECO:0000256" key="4">
    <source>
        <dbReference type="ARBA" id="ARBA00022989"/>
    </source>
</evidence>
<feature type="transmembrane region" description="Helical" evidence="7">
    <location>
        <begin position="188"/>
        <end position="207"/>
    </location>
</feature>
<evidence type="ECO:0000259" key="8">
    <source>
        <dbReference type="Pfam" id="PF00892"/>
    </source>
</evidence>
<dbReference type="SUPFAM" id="SSF103481">
    <property type="entry name" value="Multidrug resistance efflux transporter EmrE"/>
    <property type="match status" value="2"/>
</dbReference>
<dbReference type="PANTHER" id="PTHR32322">
    <property type="entry name" value="INNER MEMBRANE TRANSPORTER"/>
    <property type="match status" value="1"/>
</dbReference>
<evidence type="ECO:0000256" key="1">
    <source>
        <dbReference type="ARBA" id="ARBA00004141"/>
    </source>
</evidence>
<protein>
    <submittedName>
        <fullName evidence="9">Amino acid efflux protein</fullName>
    </submittedName>
</protein>
<dbReference type="Gene3D" id="1.10.3730.20">
    <property type="match status" value="1"/>
</dbReference>
<feature type="transmembrane region" description="Helical" evidence="7">
    <location>
        <begin position="19"/>
        <end position="39"/>
    </location>
</feature>
<feature type="transmembrane region" description="Helical" evidence="7">
    <location>
        <begin position="98"/>
        <end position="119"/>
    </location>
</feature>
<feature type="transmembrane region" description="Helical" evidence="7">
    <location>
        <begin position="262"/>
        <end position="278"/>
    </location>
</feature>
<accession>A0ABQ0IPC7</accession>
<evidence type="ECO:0000256" key="2">
    <source>
        <dbReference type="ARBA" id="ARBA00007362"/>
    </source>
</evidence>
<gene>
    <name evidence="9" type="ORF">GP2_034_00660</name>
</gene>
<dbReference type="Proteomes" id="UP000035021">
    <property type="component" value="Unassembled WGS sequence"/>
</dbReference>
<evidence type="ECO:0000256" key="7">
    <source>
        <dbReference type="SAM" id="Phobius"/>
    </source>
</evidence>
<proteinExistence type="inferred from homology"/>
<feature type="transmembrane region" description="Helical" evidence="7">
    <location>
        <begin position="284"/>
        <end position="303"/>
    </location>
</feature>
<feature type="transmembrane region" description="Helical" evidence="7">
    <location>
        <begin position="45"/>
        <end position="65"/>
    </location>
</feature>
<keyword evidence="3 7" id="KW-0812">Transmembrane</keyword>
<name>A0ABQ0IPC7_9ACTN</name>
<dbReference type="InterPro" id="IPR000620">
    <property type="entry name" value="EamA_dom"/>
</dbReference>
<comment type="caution">
    <text evidence="9">The sequence shown here is derived from an EMBL/GenBank/DDBJ whole genome shotgun (WGS) entry which is preliminary data.</text>
</comment>